<evidence type="ECO:0000313" key="2">
    <source>
        <dbReference type="EMBL" id="TWB04439.1"/>
    </source>
</evidence>
<dbReference type="EMBL" id="VITK01000002">
    <property type="protein sequence ID" value="TWB04439.1"/>
    <property type="molecule type" value="Genomic_DNA"/>
</dbReference>
<evidence type="ECO:0000256" key="1">
    <source>
        <dbReference type="SAM" id="MobiDB-lite"/>
    </source>
</evidence>
<comment type="caution">
    <text evidence="2">The sequence shown here is derived from an EMBL/GenBank/DDBJ whole genome shotgun (WGS) entry which is preliminary data.</text>
</comment>
<sequence length="84" mass="9030">MNISTSELGTWSTRVRYEQRSIPHGACTALGIAMSMPRMAVAASSNVICKEGGKRARVTVMPRNSQRSGLPTSSGFPMTNARDT</sequence>
<gene>
    <name evidence="2" type="ORF">FBZ96_102914</name>
</gene>
<organism evidence="2 3">
    <name type="scientific">Bradyrhizobium stylosanthis</name>
    <dbReference type="NCBI Taxonomy" id="1803665"/>
    <lineage>
        <taxon>Bacteria</taxon>
        <taxon>Pseudomonadati</taxon>
        <taxon>Pseudomonadota</taxon>
        <taxon>Alphaproteobacteria</taxon>
        <taxon>Hyphomicrobiales</taxon>
        <taxon>Nitrobacteraceae</taxon>
        <taxon>Bradyrhizobium</taxon>
    </lineage>
</organism>
<feature type="compositionally biased region" description="Polar residues" evidence="1">
    <location>
        <begin position="62"/>
        <end position="77"/>
    </location>
</feature>
<proteinExistence type="predicted"/>
<feature type="region of interest" description="Disordered" evidence="1">
    <location>
        <begin position="62"/>
        <end position="84"/>
    </location>
</feature>
<dbReference type="Proteomes" id="UP000319949">
    <property type="component" value="Unassembled WGS sequence"/>
</dbReference>
<name>A0A560E4X7_9BRAD</name>
<keyword evidence="3" id="KW-1185">Reference proteome</keyword>
<dbReference type="STRING" id="1803665.GCA_001641335_01615"/>
<reference evidence="2 3" key="1">
    <citation type="submission" date="2019-06" db="EMBL/GenBank/DDBJ databases">
        <title>Genomic Encyclopedia of Type Strains, Phase IV (KMG-V): Genome sequencing to study the core and pangenomes of soil and plant-associated prokaryotes.</title>
        <authorList>
            <person name="Whitman W."/>
        </authorList>
    </citation>
    <scope>NUCLEOTIDE SEQUENCE [LARGE SCALE GENOMIC DNA]</scope>
    <source>
        <strain evidence="2 3">BR 510</strain>
    </source>
</reference>
<protein>
    <submittedName>
        <fullName evidence="2">Uncharacterized protein</fullName>
    </submittedName>
</protein>
<dbReference type="AlphaFoldDB" id="A0A560E4X7"/>
<accession>A0A560E4X7</accession>
<evidence type="ECO:0000313" key="3">
    <source>
        <dbReference type="Proteomes" id="UP000319949"/>
    </source>
</evidence>